<dbReference type="InterPro" id="IPR046342">
    <property type="entry name" value="CBS_dom_sf"/>
</dbReference>
<dbReference type="PANTHER" id="PTHR43080:SF2">
    <property type="entry name" value="CBS DOMAIN-CONTAINING PROTEIN"/>
    <property type="match status" value="1"/>
</dbReference>
<evidence type="ECO:0000313" key="4">
    <source>
        <dbReference type="EMBL" id="SEL51825.1"/>
    </source>
</evidence>
<keyword evidence="5" id="KW-1185">Reference proteome</keyword>
<proteinExistence type="predicted"/>
<accession>A0A1H7QW22</accession>
<feature type="domain" description="CBS" evidence="3">
    <location>
        <begin position="8"/>
        <end position="65"/>
    </location>
</feature>
<organism evidence="4 5">
    <name type="scientific">Streptacidiphilus jiangxiensis</name>
    <dbReference type="NCBI Taxonomy" id="235985"/>
    <lineage>
        <taxon>Bacteria</taxon>
        <taxon>Bacillati</taxon>
        <taxon>Actinomycetota</taxon>
        <taxon>Actinomycetes</taxon>
        <taxon>Kitasatosporales</taxon>
        <taxon>Streptomycetaceae</taxon>
        <taxon>Streptacidiphilus</taxon>
    </lineage>
</organism>
<dbReference type="SMART" id="SM00116">
    <property type="entry name" value="CBS"/>
    <property type="match status" value="2"/>
</dbReference>
<dbReference type="Pfam" id="PF00571">
    <property type="entry name" value="CBS"/>
    <property type="match status" value="2"/>
</dbReference>
<dbReference type="Proteomes" id="UP000183015">
    <property type="component" value="Unassembled WGS sequence"/>
</dbReference>
<evidence type="ECO:0000256" key="1">
    <source>
        <dbReference type="ARBA" id="ARBA00023122"/>
    </source>
</evidence>
<dbReference type="OrthoDB" id="9789996at2"/>
<dbReference type="eggNOG" id="COG0517">
    <property type="taxonomic scope" value="Bacteria"/>
</dbReference>
<dbReference type="SUPFAM" id="SSF54631">
    <property type="entry name" value="CBS-domain pair"/>
    <property type="match status" value="1"/>
</dbReference>
<dbReference type="Gene3D" id="3.10.580.10">
    <property type="entry name" value="CBS-domain"/>
    <property type="match status" value="1"/>
</dbReference>
<dbReference type="CDD" id="cd04622">
    <property type="entry name" value="CBS_pair_HRP1_like"/>
    <property type="match status" value="1"/>
</dbReference>
<dbReference type="InterPro" id="IPR000644">
    <property type="entry name" value="CBS_dom"/>
</dbReference>
<dbReference type="EMBL" id="FOAZ01000009">
    <property type="protein sequence ID" value="SEL51825.1"/>
    <property type="molecule type" value="Genomic_DNA"/>
</dbReference>
<dbReference type="RefSeq" id="WP_042445558.1">
    <property type="nucleotide sequence ID" value="NZ_BBPN01000009.1"/>
</dbReference>
<dbReference type="PANTHER" id="PTHR43080">
    <property type="entry name" value="CBS DOMAIN-CONTAINING PROTEIN CBSX3, MITOCHONDRIAL"/>
    <property type="match status" value="1"/>
</dbReference>
<protein>
    <submittedName>
        <fullName evidence="4">CBS domain-containing protein</fullName>
    </submittedName>
</protein>
<gene>
    <name evidence="4" type="ORF">SAMN05414137_109233</name>
</gene>
<dbReference type="PROSITE" id="PS51371">
    <property type="entry name" value="CBS"/>
    <property type="match status" value="2"/>
</dbReference>
<evidence type="ECO:0000259" key="3">
    <source>
        <dbReference type="PROSITE" id="PS51371"/>
    </source>
</evidence>
<dbReference type="STRING" id="235985.SAMN05414137_109233"/>
<sequence length="139" mass="15195">MSDARDLMHTGVACVREEETLATAARRMRELDVGALPVCGADERLHGIITDRDIVIRCVADGMDPNTTTAGALAQGKPLTVDVGTEADEVLELMAEYRIRRMPVIENHRLVGMITEADLSRHLGEWRVGHFVEAVCATA</sequence>
<keyword evidence="1 2" id="KW-0129">CBS domain</keyword>
<name>A0A1H7QW22_STRJI</name>
<evidence type="ECO:0000313" key="5">
    <source>
        <dbReference type="Proteomes" id="UP000183015"/>
    </source>
</evidence>
<reference evidence="5" key="1">
    <citation type="submission" date="2016-10" db="EMBL/GenBank/DDBJ databases">
        <authorList>
            <person name="Varghese N."/>
        </authorList>
    </citation>
    <scope>NUCLEOTIDE SEQUENCE [LARGE SCALE GENOMIC DNA]</scope>
    <source>
        <strain evidence="5">DSM 45096 / BCRC 16803 / CGMCC 4.1857 / CIP 109030 / JCM 12277 / KCTC 19219 / NBRC 100920 / 33214</strain>
    </source>
</reference>
<dbReference type="AlphaFoldDB" id="A0A1H7QW22"/>
<evidence type="ECO:0000256" key="2">
    <source>
        <dbReference type="PROSITE-ProRule" id="PRU00703"/>
    </source>
</evidence>
<feature type="domain" description="CBS" evidence="3">
    <location>
        <begin position="73"/>
        <end position="133"/>
    </location>
</feature>
<dbReference type="InterPro" id="IPR051257">
    <property type="entry name" value="Diverse_CBS-Domain"/>
</dbReference>